<dbReference type="AlphaFoldDB" id="A0A0K1JL24"/>
<keyword evidence="2" id="KW-0349">Heme</keyword>
<evidence type="ECO:0000256" key="4">
    <source>
        <dbReference type="ARBA" id="ARBA00023004"/>
    </source>
</evidence>
<dbReference type="RefSeq" id="WP_052593997.1">
    <property type="nucleotide sequence ID" value="NZ_CP011112.1"/>
</dbReference>
<organism evidence="5 6">
    <name type="scientific">Luteipulveratus mongoliensis</name>
    <dbReference type="NCBI Taxonomy" id="571913"/>
    <lineage>
        <taxon>Bacteria</taxon>
        <taxon>Bacillati</taxon>
        <taxon>Actinomycetota</taxon>
        <taxon>Actinomycetes</taxon>
        <taxon>Micrococcales</taxon>
        <taxon>Dermacoccaceae</taxon>
        <taxon>Luteipulveratus</taxon>
    </lineage>
</organism>
<keyword evidence="3" id="KW-0479">Metal-binding</keyword>
<dbReference type="STRING" id="571913.VV02_18905"/>
<evidence type="ECO:0000256" key="1">
    <source>
        <dbReference type="ARBA" id="ARBA00022448"/>
    </source>
</evidence>
<dbReference type="GO" id="GO:0020037">
    <property type="term" value="F:heme binding"/>
    <property type="evidence" value="ECO:0007669"/>
    <property type="project" value="InterPro"/>
</dbReference>
<accession>A0A0K1JL24</accession>
<dbReference type="InterPro" id="IPR012292">
    <property type="entry name" value="Globin/Proto"/>
</dbReference>
<dbReference type="Gene3D" id="1.10.490.10">
    <property type="entry name" value="Globins"/>
    <property type="match status" value="1"/>
</dbReference>
<protein>
    <submittedName>
        <fullName evidence="5">Oxidoreductase</fullName>
    </submittedName>
</protein>
<dbReference type="SUPFAM" id="SSF46458">
    <property type="entry name" value="Globin-like"/>
    <property type="match status" value="1"/>
</dbReference>
<evidence type="ECO:0000256" key="3">
    <source>
        <dbReference type="ARBA" id="ARBA00022723"/>
    </source>
</evidence>
<dbReference type="EMBL" id="CP011112">
    <property type="protein sequence ID" value="AKU17429.1"/>
    <property type="molecule type" value="Genomic_DNA"/>
</dbReference>
<evidence type="ECO:0000313" key="6">
    <source>
        <dbReference type="Proteomes" id="UP000066480"/>
    </source>
</evidence>
<keyword evidence="4" id="KW-0408">Iron</keyword>
<gene>
    <name evidence="5" type="ORF">VV02_18905</name>
</gene>
<reference evidence="5 6" key="1">
    <citation type="submission" date="2015-03" db="EMBL/GenBank/DDBJ databases">
        <title>Luteipulveratus halotolerans sp. nov., a novel actinobacterium (Dermacoccaceae) from Sarawak, Malaysia.</title>
        <authorList>
            <person name="Juboi H."/>
            <person name="Basik A."/>
            <person name="Shamsul S.S."/>
            <person name="Arnold P."/>
            <person name="Schmitt E.K."/>
            <person name="Sanglier J.-J."/>
            <person name="Yeo T."/>
        </authorList>
    </citation>
    <scope>NUCLEOTIDE SEQUENCE [LARGE SCALE GENOMIC DNA]</scope>
    <source>
        <strain evidence="5 6">MN07-A0370</strain>
    </source>
</reference>
<dbReference type="OrthoDB" id="9798157at2"/>
<dbReference type="PATRIC" id="fig|571913.6.peg.3829"/>
<evidence type="ECO:0000256" key="2">
    <source>
        <dbReference type="ARBA" id="ARBA00022617"/>
    </source>
</evidence>
<dbReference type="InterPro" id="IPR009050">
    <property type="entry name" value="Globin-like_sf"/>
</dbReference>
<dbReference type="Pfam" id="PF01152">
    <property type="entry name" value="Bac_globin"/>
    <property type="match status" value="1"/>
</dbReference>
<keyword evidence="6" id="KW-1185">Reference proteome</keyword>
<dbReference type="KEGG" id="lmoi:VV02_18905"/>
<sequence>MEPTIYESLGGQDGVLELARAWHRRCLADPVVSHAFSHGFHPHHDERLAAYWAEALGGPTAYSGVLGDQSEVTRMHSGNGEHADMDRRALDCFEGALDDIGITDERLRETLMTWFAWAIERMGDYHDSAARVPEGMSMQRWSWDGPVS</sequence>
<evidence type="ECO:0000313" key="5">
    <source>
        <dbReference type="EMBL" id="AKU17429.1"/>
    </source>
</evidence>
<dbReference type="GO" id="GO:0046872">
    <property type="term" value="F:metal ion binding"/>
    <property type="evidence" value="ECO:0007669"/>
    <property type="project" value="UniProtKB-KW"/>
</dbReference>
<dbReference type="InterPro" id="IPR001486">
    <property type="entry name" value="Hemoglobin_trunc"/>
</dbReference>
<name>A0A0K1JL24_9MICO</name>
<proteinExistence type="predicted"/>
<dbReference type="GO" id="GO:0019825">
    <property type="term" value="F:oxygen binding"/>
    <property type="evidence" value="ECO:0007669"/>
    <property type="project" value="InterPro"/>
</dbReference>
<keyword evidence="1" id="KW-0813">Transport</keyword>
<dbReference type="Proteomes" id="UP000066480">
    <property type="component" value="Chromosome"/>
</dbReference>